<dbReference type="Gene3D" id="3.20.20.410">
    <property type="entry name" value="Protein of unknown function UPF0759"/>
    <property type="match status" value="1"/>
</dbReference>
<dbReference type="Pfam" id="PF01904">
    <property type="entry name" value="DUF72"/>
    <property type="match status" value="1"/>
</dbReference>
<gene>
    <name evidence="1" type="ORF">FHS28_004638</name>
</gene>
<organism evidence="1 2">
    <name type="scientific">Roseateles terrae</name>
    <dbReference type="NCBI Taxonomy" id="431060"/>
    <lineage>
        <taxon>Bacteria</taxon>
        <taxon>Pseudomonadati</taxon>
        <taxon>Pseudomonadota</taxon>
        <taxon>Betaproteobacteria</taxon>
        <taxon>Burkholderiales</taxon>
        <taxon>Sphaerotilaceae</taxon>
        <taxon>Roseateles</taxon>
    </lineage>
</organism>
<evidence type="ECO:0000313" key="2">
    <source>
        <dbReference type="Proteomes" id="UP000574369"/>
    </source>
</evidence>
<name>A0ABR6GYL8_9BURK</name>
<proteinExistence type="predicted"/>
<reference evidence="1 2" key="1">
    <citation type="submission" date="2020-08" db="EMBL/GenBank/DDBJ databases">
        <title>Genomic Encyclopedia of Type Strains, Phase III (KMG-III): the genomes of soil and plant-associated and newly described type strains.</title>
        <authorList>
            <person name="Whitman W."/>
        </authorList>
    </citation>
    <scope>NUCLEOTIDE SEQUENCE [LARGE SCALE GENOMIC DNA]</scope>
    <source>
        <strain evidence="1 2">CECT 7247</strain>
    </source>
</reference>
<dbReference type="Proteomes" id="UP000574369">
    <property type="component" value="Unassembled WGS sequence"/>
</dbReference>
<dbReference type="InterPro" id="IPR036520">
    <property type="entry name" value="UPF0759_sf"/>
</dbReference>
<evidence type="ECO:0000313" key="1">
    <source>
        <dbReference type="EMBL" id="MBB3197211.1"/>
    </source>
</evidence>
<dbReference type="EMBL" id="JACHXO010000011">
    <property type="protein sequence ID" value="MBB3197211.1"/>
    <property type="molecule type" value="Genomic_DNA"/>
</dbReference>
<protein>
    <submittedName>
        <fullName evidence="1">Uncharacterized protein YecE (DUF72 family)</fullName>
    </submittedName>
</protein>
<dbReference type="RefSeq" id="WP_088454460.1">
    <property type="nucleotide sequence ID" value="NZ_JACHXO010000011.1"/>
</dbReference>
<accession>A0ABR6GYL8</accession>
<dbReference type="PANTHER" id="PTHR30348">
    <property type="entry name" value="UNCHARACTERIZED PROTEIN YECE"/>
    <property type="match status" value="1"/>
</dbReference>
<dbReference type="SUPFAM" id="SSF117396">
    <property type="entry name" value="TM1631-like"/>
    <property type="match status" value="1"/>
</dbReference>
<dbReference type="InterPro" id="IPR002763">
    <property type="entry name" value="DUF72"/>
</dbReference>
<keyword evidence="2" id="KW-1185">Reference proteome</keyword>
<sequence>MSDAGGTSDRTRTASIRVGIGGWTYAPWRETFYPPDVSAAKELQWASRRLSVIEINGTYYSTQRPATFAKWRDATPDGFVFSIKAHRLTTNRRVLAEAGESVQHFLNSGVAELGPKLGPILWQFAPTKRFDPDDFGAFLKLLPRALDGVPLRHAVDVRHDSFRTPAFLALARRHEVGVVFTESDDYPALPDLTSDFVYARVMRTQSSLVTGVTEEVLDGLAASARAWCAGTQPTGLPLIDATYKAPAQPRDVYLLFISGAKERAPAAAQALLTRLR</sequence>
<dbReference type="PANTHER" id="PTHR30348:SF4">
    <property type="entry name" value="DUF72 DOMAIN-CONTAINING PROTEIN"/>
    <property type="match status" value="1"/>
</dbReference>
<comment type="caution">
    <text evidence="1">The sequence shown here is derived from an EMBL/GenBank/DDBJ whole genome shotgun (WGS) entry which is preliminary data.</text>
</comment>